<feature type="region of interest" description="Disordered" evidence="1">
    <location>
        <begin position="167"/>
        <end position="208"/>
    </location>
</feature>
<comment type="caution">
    <text evidence="2">The sequence shown here is derived from an EMBL/GenBank/DDBJ whole genome shotgun (WGS) entry which is preliminary data.</text>
</comment>
<proteinExistence type="predicted"/>
<feature type="compositionally biased region" description="Polar residues" evidence="1">
    <location>
        <begin position="191"/>
        <end position="208"/>
    </location>
</feature>
<reference evidence="2 3" key="1">
    <citation type="submission" date="2024-01" db="EMBL/GenBank/DDBJ databases">
        <title>The genomes of 5 underutilized Papilionoideae crops provide insights into root nodulation and disease resistance.</title>
        <authorList>
            <person name="Yuan L."/>
        </authorList>
    </citation>
    <scope>NUCLEOTIDE SEQUENCE [LARGE SCALE GENOMIC DNA]</scope>
    <source>
        <strain evidence="2">LY-2023</strain>
        <tissue evidence="2">Leaf</tissue>
    </source>
</reference>
<sequence length="208" mass="23308">MMQHESLEESEAKSTVLWKLKEEHTALGMKLEQLENENVVSDKGSDTADTSWKDQYGELIEKFNTPLAHDFITTSKKHGNTDDGVTKYEKVGAVLKGKAQELQRLYDNGIEGYKKSQEFQDLMSAMYLNGLRDGILEAQAIVLAVDMETTTSVFKENEEPVVDEAAKVKHVDNENHGGAGIPDPTSRQEKPSNSSGSEDFDWQQFSYI</sequence>
<dbReference type="EMBL" id="JAYKXN010000003">
    <property type="protein sequence ID" value="KAK7300177.1"/>
    <property type="molecule type" value="Genomic_DNA"/>
</dbReference>
<gene>
    <name evidence="2" type="ORF">RJT34_11014</name>
</gene>
<keyword evidence="3" id="KW-1185">Reference proteome</keyword>
<dbReference type="AlphaFoldDB" id="A0AAN9JJ87"/>
<evidence type="ECO:0000313" key="2">
    <source>
        <dbReference type="EMBL" id="KAK7300177.1"/>
    </source>
</evidence>
<accession>A0AAN9JJ87</accession>
<dbReference type="Proteomes" id="UP001359559">
    <property type="component" value="Unassembled WGS sequence"/>
</dbReference>
<protein>
    <submittedName>
        <fullName evidence="2">Uncharacterized protein</fullName>
    </submittedName>
</protein>
<evidence type="ECO:0000256" key="1">
    <source>
        <dbReference type="SAM" id="MobiDB-lite"/>
    </source>
</evidence>
<name>A0AAN9JJ87_CLITE</name>
<organism evidence="2 3">
    <name type="scientific">Clitoria ternatea</name>
    <name type="common">Butterfly pea</name>
    <dbReference type="NCBI Taxonomy" id="43366"/>
    <lineage>
        <taxon>Eukaryota</taxon>
        <taxon>Viridiplantae</taxon>
        <taxon>Streptophyta</taxon>
        <taxon>Embryophyta</taxon>
        <taxon>Tracheophyta</taxon>
        <taxon>Spermatophyta</taxon>
        <taxon>Magnoliopsida</taxon>
        <taxon>eudicotyledons</taxon>
        <taxon>Gunneridae</taxon>
        <taxon>Pentapetalae</taxon>
        <taxon>rosids</taxon>
        <taxon>fabids</taxon>
        <taxon>Fabales</taxon>
        <taxon>Fabaceae</taxon>
        <taxon>Papilionoideae</taxon>
        <taxon>50 kb inversion clade</taxon>
        <taxon>NPAAA clade</taxon>
        <taxon>indigoferoid/millettioid clade</taxon>
        <taxon>Phaseoleae</taxon>
        <taxon>Clitoria</taxon>
    </lineage>
</organism>
<evidence type="ECO:0000313" key="3">
    <source>
        <dbReference type="Proteomes" id="UP001359559"/>
    </source>
</evidence>